<dbReference type="PANTHER" id="PTHR32303">
    <property type="entry name" value="QUINOPROTEIN ALCOHOL DEHYDROGENASE (CYTOCHROME C)"/>
    <property type="match status" value="1"/>
</dbReference>
<dbReference type="GO" id="GO:0009055">
    <property type="term" value="F:electron transfer activity"/>
    <property type="evidence" value="ECO:0007669"/>
    <property type="project" value="InterPro"/>
</dbReference>
<sequence>MRLGNAVSSAALALALLMGPSACDKLKQAGAGSSGPAAVDEKRLVNAESDPANWITHGGSYNEQRFSRLTDVNDSNVGKLSLAWSYDLDTNRGQEATPLVIDGVMYTTTAWSKVVALDAATGKELWTYDPQVPGERGHSACCDVVNRGLAAWGGKLFLGTLDGRLIAIDAKTGKPVWSVVTVDQSKPYTITGAPRVIKGKVIIGNGGAELGVRGYVSAYDANDGKQLWRFFTVPGDPSKGPDGAASDPIMEKARGTWFGDNYYKVGGGGTVWDAIVYDQELDQLYIGVGNGSPWNQKVRSEGKGDNLFLSSVVALDPNTGKYLWHYQGTPGETWDFTQTQPIMLATLKIDGKDRKVLMQAPKNGFFYVIDRTDGKLISAKGFVPQTWTTGVDMKTGRPIEVAGARYPKDGFLMMPSALGAHNWHPMAFSPKTGLVYLPAQEVPFLYSDDKSFGYKPGAWNIAVDILKNTPPDDPAAFKATRAMLKGQLLAWDPVAQKEVWRVQHDGPWNGGVLATAGNLVFQGNAHGQFIAYAADTGKKLWNFDAQTGVIAGPISFAVNGTQYVAVMAGYGGAYPLSSPFVDSPPQMAPNGRVLVFKIGGTASLPAVVPTPMQPANPPKGSWTPAQMKEGAYLFEGNCGVCHGSGARGSGVTPDLRRSTVLSDPKLWQSIVYDGQLQDRGMVAFKKYLTPEQVESIRGYVGAQAQKLATQEAAAPAAPAAPATPAGK</sequence>
<dbReference type="InterPro" id="IPR002372">
    <property type="entry name" value="PQQ_rpt_dom"/>
</dbReference>
<dbReference type="OrthoDB" id="9794322at2"/>
<dbReference type="CDD" id="cd10279">
    <property type="entry name" value="PQQ_ADH_II"/>
    <property type="match status" value="1"/>
</dbReference>
<evidence type="ECO:0000256" key="5">
    <source>
        <dbReference type="ARBA" id="ARBA00022837"/>
    </source>
</evidence>
<dbReference type="EC" id="1.1.2.-" evidence="16"/>
<dbReference type="GO" id="GO:0016614">
    <property type="term" value="F:oxidoreductase activity, acting on CH-OH group of donors"/>
    <property type="evidence" value="ECO:0007669"/>
    <property type="project" value="InterPro"/>
</dbReference>
<evidence type="ECO:0000256" key="2">
    <source>
        <dbReference type="ARBA" id="ARBA00022617"/>
    </source>
</evidence>
<evidence type="ECO:0000256" key="14">
    <source>
        <dbReference type="SAM" id="MobiDB-lite"/>
    </source>
</evidence>
<feature type="binding site" evidence="11">
    <location>
        <begin position="207"/>
        <end position="208"/>
    </location>
    <ligand>
        <name>pyrroloquinoline quinone</name>
        <dbReference type="ChEBI" id="CHEBI:58442"/>
    </ligand>
</feature>
<dbReference type="SUPFAM" id="SSF50998">
    <property type="entry name" value="Quinoprotein alcohol dehydrogenase-like"/>
    <property type="match status" value="1"/>
</dbReference>
<evidence type="ECO:0000259" key="15">
    <source>
        <dbReference type="PROSITE" id="PS51007"/>
    </source>
</evidence>
<reference evidence="16 17" key="1">
    <citation type="submission" date="2019-02" db="EMBL/GenBank/DDBJ databases">
        <title>Polymorphobacter sp. isolated from the lake at the Tibet of China.</title>
        <authorList>
            <person name="Li A."/>
        </authorList>
    </citation>
    <scope>NUCLEOTIDE SEQUENCE [LARGE SCALE GENOMIC DNA]</scope>
    <source>
        <strain evidence="16 17">DJ1R-1</strain>
    </source>
</reference>
<feature type="binding site" evidence="11">
    <location>
        <position position="362"/>
    </location>
    <ligand>
        <name>pyrroloquinoline quinone</name>
        <dbReference type="ChEBI" id="CHEBI:58442"/>
    </ligand>
</feature>
<dbReference type="EMBL" id="SIHO01000001">
    <property type="protein sequence ID" value="TFU06463.1"/>
    <property type="molecule type" value="Genomic_DNA"/>
</dbReference>
<dbReference type="AlphaFoldDB" id="A0A4Y9ETF4"/>
<dbReference type="GO" id="GO:0005509">
    <property type="term" value="F:calcium ion binding"/>
    <property type="evidence" value="ECO:0007669"/>
    <property type="project" value="InterPro"/>
</dbReference>
<protein>
    <submittedName>
        <fullName evidence="16">PQQ-dependent dehydrogenase, methanol/ethanol family</fullName>
        <ecNumber evidence="16">1.1.2.-</ecNumber>
    </submittedName>
</protein>
<evidence type="ECO:0000313" key="17">
    <source>
        <dbReference type="Proteomes" id="UP000297737"/>
    </source>
</evidence>
<feature type="binding site" evidence="11">
    <location>
        <position position="147"/>
    </location>
    <ligand>
        <name>pyrroloquinoline quinone</name>
        <dbReference type="ChEBI" id="CHEBI:58442"/>
    </ligand>
</feature>
<name>A0A4Y9ETF4_9SPHN</name>
<dbReference type="SUPFAM" id="SSF46626">
    <property type="entry name" value="Cytochrome c"/>
    <property type="match status" value="1"/>
</dbReference>
<dbReference type="Gene3D" id="1.10.760.10">
    <property type="entry name" value="Cytochrome c-like domain"/>
    <property type="match status" value="1"/>
</dbReference>
<dbReference type="Gene3D" id="2.140.10.10">
    <property type="entry name" value="Quinoprotein alcohol dehydrogenase-like superfamily"/>
    <property type="match status" value="1"/>
</dbReference>
<feature type="binding site" evidence="11">
    <location>
        <position position="270"/>
    </location>
    <ligand>
        <name>pyrroloquinoline quinone</name>
        <dbReference type="ChEBI" id="CHEBI:58442"/>
    </ligand>
</feature>
<feature type="binding site" evidence="11">
    <location>
        <position position="191"/>
    </location>
    <ligand>
        <name>pyrroloquinoline quinone</name>
        <dbReference type="ChEBI" id="CHEBI:58442"/>
    </ligand>
</feature>
<keyword evidence="8 12" id="KW-0408">Iron</keyword>
<evidence type="ECO:0000256" key="7">
    <source>
        <dbReference type="ARBA" id="ARBA00023002"/>
    </source>
</evidence>
<evidence type="ECO:0000256" key="3">
    <source>
        <dbReference type="ARBA" id="ARBA00022723"/>
    </source>
</evidence>
<evidence type="ECO:0000256" key="11">
    <source>
        <dbReference type="PIRSR" id="PIRSR617512-2"/>
    </source>
</evidence>
<dbReference type="InterPro" id="IPR017512">
    <property type="entry name" value="PQQ_MeOH/EtOH_DH"/>
</dbReference>
<evidence type="ECO:0000256" key="9">
    <source>
        <dbReference type="ARBA" id="ARBA00023157"/>
    </source>
</evidence>
<evidence type="ECO:0000256" key="12">
    <source>
        <dbReference type="PIRSR" id="PIRSR617512-3"/>
    </source>
</evidence>
<dbReference type="GO" id="GO:0016020">
    <property type="term" value="C:membrane"/>
    <property type="evidence" value="ECO:0007669"/>
    <property type="project" value="InterPro"/>
</dbReference>
<feature type="active site" description="Proton acceptor" evidence="10">
    <location>
        <position position="335"/>
    </location>
</feature>
<evidence type="ECO:0000256" key="6">
    <source>
        <dbReference type="ARBA" id="ARBA00022891"/>
    </source>
</evidence>
<keyword evidence="17" id="KW-1185">Reference proteome</keyword>
<dbReference type="SMART" id="SM00564">
    <property type="entry name" value="PQQ"/>
    <property type="match status" value="5"/>
</dbReference>
<feature type="region of interest" description="Disordered" evidence="14">
    <location>
        <begin position="707"/>
        <end position="727"/>
    </location>
</feature>
<feature type="binding site" description="axial binding residue" evidence="12">
    <location>
        <position position="681"/>
    </location>
    <ligand>
        <name>heme c</name>
        <dbReference type="ChEBI" id="CHEBI:61717"/>
    </ligand>
    <ligandPart>
        <name>Fe</name>
        <dbReference type="ChEBI" id="CHEBI:18248"/>
    </ligandPart>
</feature>
<comment type="cofactor">
    <cofactor evidence="11">
        <name>heme c</name>
        <dbReference type="ChEBI" id="CHEBI:61717"/>
    </cofactor>
    <text evidence="11">Binds 1 heme c group per subunit.</text>
</comment>
<dbReference type="InterPro" id="IPR036909">
    <property type="entry name" value="Cyt_c-like_dom_sf"/>
</dbReference>
<evidence type="ECO:0000256" key="10">
    <source>
        <dbReference type="PIRSR" id="PIRSR617512-1"/>
    </source>
</evidence>
<comment type="similarity">
    <text evidence="1">Belongs to the bacterial PQQ dehydrogenase family.</text>
</comment>
<proteinExistence type="inferred from homology"/>
<evidence type="ECO:0000256" key="1">
    <source>
        <dbReference type="ARBA" id="ARBA00008156"/>
    </source>
</evidence>
<comment type="cofactor">
    <cofactor evidence="12">
        <name>Ca(2+)</name>
        <dbReference type="ChEBI" id="CHEBI:29108"/>
    </cofactor>
    <text evidence="12">Binds 1 Ca(2+) ion per subunit.</text>
</comment>
<feature type="binding site" evidence="12">
    <location>
        <position position="290"/>
    </location>
    <ligand>
        <name>Ca(2+)</name>
        <dbReference type="ChEBI" id="CHEBI:29108"/>
    </ligand>
</feature>
<feature type="domain" description="Cytochrome c" evidence="15">
    <location>
        <begin position="625"/>
        <end position="704"/>
    </location>
</feature>
<keyword evidence="4" id="KW-0732">Signal</keyword>
<dbReference type="InterPro" id="IPR009056">
    <property type="entry name" value="Cyt_c-like_dom"/>
</dbReference>
<keyword evidence="2 11" id="KW-0349">Heme</keyword>
<keyword evidence="3 12" id="KW-0479">Metal-binding</keyword>
<accession>A0A4Y9ETF4</accession>
<dbReference type="GO" id="GO:0020037">
    <property type="term" value="F:heme binding"/>
    <property type="evidence" value="ECO:0007669"/>
    <property type="project" value="InterPro"/>
</dbReference>
<dbReference type="NCBIfam" id="TIGR03075">
    <property type="entry name" value="PQQ_enz_alc_DH"/>
    <property type="match status" value="1"/>
</dbReference>
<keyword evidence="7 16" id="KW-0560">Oxidoreductase</keyword>
<feature type="binding site" evidence="11">
    <location>
        <begin position="422"/>
        <end position="423"/>
    </location>
    <ligand>
        <name>pyrroloquinoline quinone</name>
        <dbReference type="ChEBI" id="CHEBI:58442"/>
    </ligand>
</feature>
<keyword evidence="9 13" id="KW-1015">Disulfide bond</keyword>
<keyword evidence="5 12" id="KW-0106">Calcium</keyword>
<feature type="binding site" evidence="11">
    <location>
        <position position="95"/>
    </location>
    <ligand>
        <name>pyrroloquinoline quinone</name>
        <dbReference type="ChEBI" id="CHEBI:58442"/>
    </ligand>
</feature>
<comment type="cofactor">
    <cofactor evidence="11">
        <name>pyrroloquinoline quinone</name>
        <dbReference type="ChEBI" id="CHEBI:58442"/>
    </cofactor>
    <text evidence="11">Binds 1 PQQ group per subunit.</text>
</comment>
<dbReference type="FunFam" id="2.140.10.10:FF:000003">
    <property type="entry name" value="Methanol dehydrogenase, large subunit"/>
    <property type="match status" value="1"/>
</dbReference>
<evidence type="ECO:0000256" key="13">
    <source>
        <dbReference type="PIRSR" id="PIRSR617512-4"/>
    </source>
</evidence>
<evidence type="ECO:0000256" key="8">
    <source>
        <dbReference type="ARBA" id="ARBA00023004"/>
    </source>
</evidence>
<feature type="binding site" description="covalent" evidence="11">
    <location>
        <position position="638"/>
    </location>
    <ligand>
        <name>heme c</name>
        <dbReference type="ChEBI" id="CHEBI:61717"/>
    </ligand>
</feature>
<dbReference type="RefSeq" id="WP_135245187.1">
    <property type="nucleotide sequence ID" value="NZ_SIHO01000001.1"/>
</dbReference>
<evidence type="ECO:0000313" key="16">
    <source>
        <dbReference type="EMBL" id="TFU06463.1"/>
    </source>
</evidence>
<dbReference type="PROSITE" id="PS51007">
    <property type="entry name" value="CYTC"/>
    <property type="match status" value="1"/>
</dbReference>
<organism evidence="16 17">
    <name type="scientific">Glacieibacterium arshaanense</name>
    <dbReference type="NCBI Taxonomy" id="2511025"/>
    <lineage>
        <taxon>Bacteria</taxon>
        <taxon>Pseudomonadati</taxon>
        <taxon>Pseudomonadota</taxon>
        <taxon>Alphaproteobacteria</taxon>
        <taxon>Sphingomonadales</taxon>
        <taxon>Sphingosinicellaceae</taxon>
        <taxon>Glacieibacterium</taxon>
    </lineage>
</organism>
<feature type="binding site" description="covalent" evidence="11">
    <location>
        <position position="641"/>
    </location>
    <ligand>
        <name>heme c</name>
        <dbReference type="ChEBI" id="CHEBI:61717"/>
    </ligand>
</feature>
<feature type="disulfide bond" evidence="13">
    <location>
        <begin position="141"/>
        <end position="142"/>
    </location>
</feature>
<gene>
    <name evidence="16" type="ORF">EUV02_05640</name>
</gene>
<dbReference type="InterPro" id="IPR018391">
    <property type="entry name" value="PQQ_b-propeller_rpt"/>
</dbReference>
<dbReference type="Pfam" id="PF13442">
    <property type="entry name" value="Cytochrome_CBB3"/>
    <property type="match status" value="1"/>
</dbReference>
<feature type="binding site" evidence="12">
    <location>
        <position position="335"/>
    </location>
    <ligand>
        <name>Ca(2+)</name>
        <dbReference type="ChEBI" id="CHEBI:29108"/>
    </ligand>
</feature>
<feature type="binding site" description="axial binding residue" evidence="12">
    <location>
        <position position="642"/>
    </location>
    <ligand>
        <name>heme c</name>
        <dbReference type="ChEBI" id="CHEBI:61717"/>
    </ligand>
    <ligandPart>
        <name>Fe</name>
        <dbReference type="ChEBI" id="CHEBI:18248"/>
    </ligandPart>
</feature>
<dbReference type="Proteomes" id="UP000297737">
    <property type="component" value="Unassembled WGS sequence"/>
</dbReference>
<dbReference type="InterPro" id="IPR011047">
    <property type="entry name" value="Quinoprotein_ADH-like_sf"/>
</dbReference>
<keyword evidence="6 11" id="KW-0634">PQQ</keyword>
<evidence type="ECO:0000256" key="4">
    <source>
        <dbReference type="ARBA" id="ARBA00022729"/>
    </source>
</evidence>
<comment type="caution">
    <text evidence="16">The sequence shown here is derived from an EMBL/GenBank/DDBJ whole genome shotgun (WGS) entry which is preliminary data.</text>
</comment>
<feature type="binding site" evidence="12">
    <location>
        <position position="209"/>
    </location>
    <ligand>
        <name>Ca(2+)</name>
        <dbReference type="ChEBI" id="CHEBI:29108"/>
    </ligand>
</feature>
<dbReference type="GO" id="GO:0070968">
    <property type="term" value="F:pyrroloquinoline quinone binding"/>
    <property type="evidence" value="ECO:0007669"/>
    <property type="project" value="UniProtKB-ARBA"/>
</dbReference>
<dbReference type="Pfam" id="PF01011">
    <property type="entry name" value="PQQ"/>
    <property type="match status" value="2"/>
</dbReference>